<dbReference type="EMBL" id="CM023481">
    <property type="protein sequence ID" value="KAH6946110.1"/>
    <property type="molecule type" value="Genomic_DNA"/>
</dbReference>
<gene>
    <name evidence="1" type="ORF">HPB50_011671</name>
</gene>
<name>A0ACB7TH31_HYAAI</name>
<comment type="caution">
    <text evidence="1">The sequence shown here is derived from an EMBL/GenBank/DDBJ whole genome shotgun (WGS) entry which is preliminary data.</text>
</comment>
<proteinExistence type="predicted"/>
<keyword evidence="2" id="KW-1185">Reference proteome</keyword>
<dbReference type="Proteomes" id="UP000821845">
    <property type="component" value="Chromosome 1"/>
</dbReference>
<evidence type="ECO:0000313" key="2">
    <source>
        <dbReference type="Proteomes" id="UP000821845"/>
    </source>
</evidence>
<accession>A0ACB7TH31</accession>
<evidence type="ECO:0000313" key="1">
    <source>
        <dbReference type="EMBL" id="KAH6946110.1"/>
    </source>
</evidence>
<organism evidence="1 2">
    <name type="scientific">Hyalomma asiaticum</name>
    <name type="common">Tick</name>
    <dbReference type="NCBI Taxonomy" id="266040"/>
    <lineage>
        <taxon>Eukaryota</taxon>
        <taxon>Metazoa</taxon>
        <taxon>Ecdysozoa</taxon>
        <taxon>Arthropoda</taxon>
        <taxon>Chelicerata</taxon>
        <taxon>Arachnida</taxon>
        <taxon>Acari</taxon>
        <taxon>Parasitiformes</taxon>
        <taxon>Ixodida</taxon>
        <taxon>Ixodoidea</taxon>
        <taxon>Ixodidae</taxon>
        <taxon>Hyalomminae</taxon>
        <taxon>Hyalomma</taxon>
    </lineage>
</organism>
<protein>
    <submittedName>
        <fullName evidence="1">Uncharacterized protein</fullName>
    </submittedName>
</protein>
<reference evidence="1" key="1">
    <citation type="submission" date="2020-05" db="EMBL/GenBank/DDBJ databases">
        <title>Large-scale comparative analyses of tick genomes elucidate their genetic diversity and vector capacities.</title>
        <authorList>
            <person name="Jia N."/>
            <person name="Wang J."/>
            <person name="Shi W."/>
            <person name="Du L."/>
            <person name="Sun Y."/>
            <person name="Zhan W."/>
            <person name="Jiang J."/>
            <person name="Wang Q."/>
            <person name="Zhang B."/>
            <person name="Ji P."/>
            <person name="Sakyi L.B."/>
            <person name="Cui X."/>
            <person name="Yuan T."/>
            <person name="Jiang B."/>
            <person name="Yang W."/>
            <person name="Lam T.T.-Y."/>
            <person name="Chang Q."/>
            <person name="Ding S."/>
            <person name="Wang X."/>
            <person name="Zhu J."/>
            <person name="Ruan X."/>
            <person name="Zhao L."/>
            <person name="Wei J."/>
            <person name="Que T."/>
            <person name="Du C."/>
            <person name="Cheng J."/>
            <person name="Dai P."/>
            <person name="Han X."/>
            <person name="Huang E."/>
            <person name="Gao Y."/>
            <person name="Liu J."/>
            <person name="Shao H."/>
            <person name="Ye R."/>
            <person name="Li L."/>
            <person name="Wei W."/>
            <person name="Wang X."/>
            <person name="Wang C."/>
            <person name="Yang T."/>
            <person name="Huo Q."/>
            <person name="Li W."/>
            <person name="Guo W."/>
            <person name="Chen H."/>
            <person name="Zhou L."/>
            <person name="Ni X."/>
            <person name="Tian J."/>
            <person name="Zhou Y."/>
            <person name="Sheng Y."/>
            <person name="Liu T."/>
            <person name="Pan Y."/>
            <person name="Xia L."/>
            <person name="Li J."/>
            <person name="Zhao F."/>
            <person name="Cao W."/>
        </authorList>
    </citation>
    <scope>NUCLEOTIDE SEQUENCE</scope>
    <source>
        <strain evidence="1">Hyas-2018</strain>
    </source>
</reference>
<sequence>MSMTSVEYPLAAEKRRVAQLVTEGVASGAVRPLGTVPFTISQVEEAFRFMAHGKQTGKVVIQIRPEGTFQNTAPALPITVEAVRRSYFYEHKSYVIVGGLGGFGLELAEWMVTRGCRKLLLVSRSGVRSGYQKLCLERWHRIGAEVRVSRTDVSSEDGVHQIVQSATAMGPVGGIFNLAMVLRDALIENQTAEMYEAVWKPKACGTQLLDEVSRHMCPHLDHFVVFSSFSCGRGNAGQTNYGYANSVAERVCERRFADGFPGLAIQWGPIADVGRMSESDVPPPSGTVPQRIRCCLEVLDQLLHQSCPVVSSMVKGELTSKRDDNDRRNILQSVTHILDRNALCMEFSRYTSTAHCVLANTLFCDI</sequence>